<dbReference type="EMBL" id="FQWL01000001">
    <property type="protein sequence ID" value="SHG31931.1"/>
    <property type="molecule type" value="Genomic_DNA"/>
</dbReference>
<dbReference type="Proteomes" id="UP000184532">
    <property type="component" value="Unassembled WGS sequence"/>
</dbReference>
<evidence type="ECO:0000313" key="1">
    <source>
        <dbReference type="EMBL" id="SHG31931.1"/>
    </source>
</evidence>
<gene>
    <name evidence="1" type="ORF">SAMN04488116_0934</name>
</gene>
<evidence type="ECO:0000313" key="2">
    <source>
        <dbReference type="Proteomes" id="UP000184532"/>
    </source>
</evidence>
<name>A0A1M5IUI5_9FLAO</name>
<dbReference type="AlphaFoldDB" id="A0A1M5IUI5"/>
<organism evidence="1 2">
    <name type="scientific">Flagellimonas flava</name>
    <dbReference type="NCBI Taxonomy" id="570519"/>
    <lineage>
        <taxon>Bacteria</taxon>
        <taxon>Pseudomonadati</taxon>
        <taxon>Bacteroidota</taxon>
        <taxon>Flavobacteriia</taxon>
        <taxon>Flavobacteriales</taxon>
        <taxon>Flavobacteriaceae</taxon>
        <taxon>Flagellimonas</taxon>
    </lineage>
</organism>
<accession>A0A1M5IUI5</accession>
<reference evidence="2" key="1">
    <citation type="submission" date="2016-11" db="EMBL/GenBank/DDBJ databases">
        <authorList>
            <person name="Varghese N."/>
            <person name="Submissions S."/>
        </authorList>
    </citation>
    <scope>NUCLEOTIDE SEQUENCE [LARGE SCALE GENOMIC DNA]</scope>
    <source>
        <strain evidence="2">DSM 22638</strain>
    </source>
</reference>
<keyword evidence="2" id="KW-1185">Reference proteome</keyword>
<protein>
    <submittedName>
        <fullName evidence="1">Uncharacterized protein</fullName>
    </submittedName>
</protein>
<dbReference type="STRING" id="570519.SAMN04488116_0934"/>
<proteinExistence type="predicted"/>
<sequence>MNNQNQENTAYLSFIQDLNQMLTDYNINQLSRP</sequence>